<reference evidence="7" key="2">
    <citation type="submission" date="2014-09" db="EMBL/GenBank/DDBJ databases">
        <authorList>
            <person name="Mudge J."/>
            <person name="Ramaraj T."/>
            <person name="Lindquist I.E."/>
            <person name="Bharti A.K."/>
            <person name="Sundararajan A."/>
            <person name="Cameron C.T."/>
            <person name="Woodward J.E."/>
            <person name="May G.D."/>
            <person name="Brubaker C."/>
            <person name="Broadhvest J."/>
            <person name="Wilkins T.A."/>
        </authorList>
    </citation>
    <scope>NUCLEOTIDE SEQUENCE</scope>
    <source>
        <strain evidence="7">cv. AKA8401</strain>
    </source>
</reference>
<dbReference type="EMBL" id="KN434478">
    <property type="protein sequence ID" value="KHG25964.1"/>
    <property type="molecule type" value="Genomic_DNA"/>
</dbReference>
<dbReference type="PANTHER" id="PTHR11413:SF116">
    <property type="entry name" value="MULTICYSTATIN"/>
    <property type="match status" value="1"/>
</dbReference>
<evidence type="ECO:0000313" key="7">
    <source>
        <dbReference type="Proteomes" id="UP000032142"/>
    </source>
</evidence>
<reference evidence="5" key="1">
    <citation type="submission" date="2014-09" db="EMBL/GenBank/DDBJ databases">
        <title>G. arboreum L. cv. AKA8401 A2 genome assembly version 1.0.</title>
        <authorList>
            <person name="Mudge J."/>
            <person name="Ramaraj T."/>
            <person name="Lindquist I.E."/>
            <person name="Bharti A.K."/>
            <person name="Sundararajan A."/>
            <person name="Cameron C.T."/>
            <person name="Woodward J.E."/>
            <person name="May G.D."/>
            <person name="Brubaker C."/>
            <person name="Broadhvest J."/>
            <person name="Wilkins T.A."/>
        </authorList>
    </citation>
    <scope>NUCLEOTIDE SEQUENCE</scope>
</reference>
<dbReference type="SMART" id="SM00043">
    <property type="entry name" value="CY"/>
    <property type="match status" value="1"/>
</dbReference>
<organism evidence="5 7">
    <name type="scientific">Gossypium arboreum</name>
    <name type="common">Tree cotton</name>
    <name type="synonym">Gossypium nanking</name>
    <dbReference type="NCBI Taxonomy" id="29729"/>
    <lineage>
        <taxon>Eukaryota</taxon>
        <taxon>Viridiplantae</taxon>
        <taxon>Streptophyta</taxon>
        <taxon>Embryophyta</taxon>
        <taxon>Tracheophyta</taxon>
        <taxon>Spermatophyta</taxon>
        <taxon>Magnoliopsida</taxon>
        <taxon>eudicotyledons</taxon>
        <taxon>Gunneridae</taxon>
        <taxon>Pentapetalae</taxon>
        <taxon>rosids</taxon>
        <taxon>malvids</taxon>
        <taxon>Malvales</taxon>
        <taxon>Malvaceae</taxon>
        <taxon>Malvoideae</taxon>
        <taxon>Gossypium</taxon>
    </lineage>
</organism>
<dbReference type="InterPro" id="IPR018073">
    <property type="entry name" value="Prot_inh_cystat_CS"/>
</dbReference>
<dbReference type="AlphaFoldDB" id="A0A0B0MJJ3"/>
<name>A0A0B0MJJ3_GOSAR</name>
<dbReference type="GO" id="GO:0004869">
    <property type="term" value="F:cysteine-type endopeptidase inhibitor activity"/>
    <property type="evidence" value="ECO:0007669"/>
    <property type="project" value="UniProtKB-KW"/>
</dbReference>
<dbReference type="InterPro" id="IPR027214">
    <property type="entry name" value="Cystatin"/>
</dbReference>
<sequence>MATLGGISQVDGSANSLEIENLARFAVDEHNKKGNTMLQFKKVTNVKQQVVSGTMYYITLEAMDGDKTKVYEAKVWDKPWMDFKELQDFKAYLACINSQLMLGDGGPVDADSFGFQGQTGVDGIRLPKGILSY</sequence>
<evidence type="ECO:0000256" key="3">
    <source>
        <dbReference type="RuleBase" id="RU362130"/>
    </source>
</evidence>
<comment type="similarity">
    <text evidence="3">Belongs to the cystatin family. Phytocystatin subfamily.</text>
</comment>
<protein>
    <recommendedName>
        <fullName evidence="3">Cysteine proteinase inhibitor</fullName>
    </recommendedName>
</protein>
<dbReference type="CDD" id="cd00042">
    <property type="entry name" value="CY"/>
    <property type="match status" value="1"/>
</dbReference>
<dbReference type="EMBL" id="JRRC01159820">
    <property type="protein sequence ID" value="KHG00945.1"/>
    <property type="molecule type" value="Genomic_DNA"/>
</dbReference>
<dbReference type="SUPFAM" id="SSF54403">
    <property type="entry name" value="Cystatin/monellin"/>
    <property type="match status" value="1"/>
</dbReference>
<evidence type="ECO:0000313" key="5">
    <source>
        <dbReference type="EMBL" id="KHG00945.1"/>
    </source>
</evidence>
<dbReference type="Pfam" id="PF16845">
    <property type="entry name" value="SQAPI"/>
    <property type="match status" value="1"/>
</dbReference>
<dbReference type="PROSITE" id="PS00287">
    <property type="entry name" value="CYSTATIN"/>
    <property type="match status" value="1"/>
</dbReference>
<evidence type="ECO:0000313" key="6">
    <source>
        <dbReference type="EMBL" id="KHG25964.1"/>
    </source>
</evidence>
<dbReference type="PANTHER" id="PTHR11413">
    <property type="entry name" value="CYSTATIN FAMILY MEMBER"/>
    <property type="match status" value="1"/>
</dbReference>
<dbReference type="InterPro" id="IPR000010">
    <property type="entry name" value="Cystatin_dom"/>
</dbReference>
<proteinExistence type="inferred from homology"/>
<keyword evidence="7" id="KW-1185">Reference proteome</keyword>
<evidence type="ECO:0000256" key="1">
    <source>
        <dbReference type="ARBA" id="ARBA00022690"/>
    </source>
</evidence>
<feature type="domain" description="Cystatin" evidence="4">
    <location>
        <begin position="2"/>
        <end position="92"/>
    </location>
</feature>
<keyword evidence="1 3" id="KW-0646">Protease inhibitor</keyword>
<evidence type="ECO:0000256" key="2">
    <source>
        <dbReference type="ARBA" id="ARBA00022704"/>
    </source>
</evidence>
<accession>A0A0B0MJJ3</accession>
<evidence type="ECO:0000259" key="4">
    <source>
        <dbReference type="SMART" id="SM00043"/>
    </source>
</evidence>
<keyword evidence="2 3" id="KW-0789">Thiol protease inhibitor</keyword>
<dbReference type="InterPro" id="IPR046350">
    <property type="entry name" value="Cystatin_sf"/>
</dbReference>
<dbReference type="Gene3D" id="3.10.450.10">
    <property type="match status" value="1"/>
</dbReference>
<dbReference type="Proteomes" id="UP000032142">
    <property type="component" value="Unassembled WGS sequence"/>
</dbReference>
<gene>
    <name evidence="5" type="ORF">F383_06436</name>
    <name evidence="6" type="ORF">F383_10222</name>
</gene>